<evidence type="ECO:0000256" key="2">
    <source>
        <dbReference type="ARBA" id="ARBA00023186"/>
    </source>
</evidence>
<sequence length="161" mass="18589">MSSSEGTNKPEQINLANLSLEQLVQIRQEFEQEISGIQESLQTLYNCKAKYASSKEALESFQPDWNNRQILVPLTSSMYVPGRIKDLDNFVIDVGTGYYVEKNLEGSKDYFKRRVEYVQEQIEKIEKIQIQKSRFLNAVIGVIEMKQMAAVKQMQQQQQTA</sequence>
<dbReference type="CDD" id="cd23157">
    <property type="entry name" value="Prefoldin_5"/>
    <property type="match status" value="1"/>
</dbReference>
<accession>A0A0L0BY52</accession>
<dbReference type="GO" id="GO:0016272">
    <property type="term" value="C:prefoldin complex"/>
    <property type="evidence" value="ECO:0007669"/>
    <property type="project" value="InterPro"/>
</dbReference>
<dbReference type="GO" id="GO:0005737">
    <property type="term" value="C:cytoplasm"/>
    <property type="evidence" value="ECO:0007669"/>
    <property type="project" value="TreeGrafter"/>
</dbReference>
<protein>
    <submittedName>
        <fullName evidence="4">Putative prefoldin subunit 5</fullName>
    </submittedName>
</protein>
<dbReference type="STRING" id="7375.A0A0L0BY52"/>
<dbReference type="GO" id="GO:0051082">
    <property type="term" value="F:unfolded protein binding"/>
    <property type="evidence" value="ECO:0007669"/>
    <property type="project" value="InterPro"/>
</dbReference>
<keyword evidence="3" id="KW-0175">Coiled coil</keyword>
<evidence type="ECO:0000256" key="3">
    <source>
        <dbReference type="SAM" id="Coils"/>
    </source>
</evidence>
<evidence type="ECO:0000313" key="4">
    <source>
        <dbReference type="EMBL" id="KNC24957.1"/>
    </source>
</evidence>
<keyword evidence="5" id="KW-1185">Reference proteome</keyword>
<dbReference type="InterPro" id="IPR009053">
    <property type="entry name" value="Prefoldin"/>
</dbReference>
<organism evidence="4 5">
    <name type="scientific">Lucilia cuprina</name>
    <name type="common">Green bottle fly</name>
    <name type="synonym">Australian sheep blowfly</name>
    <dbReference type="NCBI Taxonomy" id="7375"/>
    <lineage>
        <taxon>Eukaryota</taxon>
        <taxon>Metazoa</taxon>
        <taxon>Ecdysozoa</taxon>
        <taxon>Arthropoda</taxon>
        <taxon>Hexapoda</taxon>
        <taxon>Insecta</taxon>
        <taxon>Pterygota</taxon>
        <taxon>Neoptera</taxon>
        <taxon>Endopterygota</taxon>
        <taxon>Diptera</taxon>
        <taxon>Brachycera</taxon>
        <taxon>Muscomorpha</taxon>
        <taxon>Oestroidea</taxon>
        <taxon>Calliphoridae</taxon>
        <taxon>Luciliinae</taxon>
        <taxon>Lucilia</taxon>
    </lineage>
</organism>
<dbReference type="SUPFAM" id="SSF46579">
    <property type="entry name" value="Prefoldin"/>
    <property type="match status" value="1"/>
</dbReference>
<dbReference type="Proteomes" id="UP000037069">
    <property type="component" value="Unassembled WGS sequence"/>
</dbReference>
<dbReference type="PANTHER" id="PTHR12674">
    <property type="entry name" value="PREFOLDIN SUBUNIT 5"/>
    <property type="match status" value="1"/>
</dbReference>
<name>A0A0L0BY52_LUCCU</name>
<dbReference type="GO" id="GO:1990113">
    <property type="term" value="P:RNA polymerase I assembly"/>
    <property type="evidence" value="ECO:0007669"/>
    <property type="project" value="TreeGrafter"/>
</dbReference>
<dbReference type="InterPro" id="IPR004127">
    <property type="entry name" value="Prefoldin_subunit_alpha"/>
</dbReference>
<dbReference type="Pfam" id="PF02996">
    <property type="entry name" value="Prefoldin"/>
    <property type="match status" value="1"/>
</dbReference>
<dbReference type="FunFam" id="1.10.287.370:FF:000004">
    <property type="entry name" value="Probable prefoldin subunit 5"/>
    <property type="match status" value="1"/>
</dbReference>
<dbReference type="GO" id="GO:0006457">
    <property type="term" value="P:protein folding"/>
    <property type="evidence" value="ECO:0007669"/>
    <property type="project" value="InterPro"/>
</dbReference>
<dbReference type="NCBIfam" id="TIGR00293">
    <property type="entry name" value="prefoldin subunit alpha"/>
    <property type="match status" value="1"/>
</dbReference>
<gene>
    <name evidence="4" type="ORF">FF38_11881</name>
</gene>
<dbReference type="PANTHER" id="PTHR12674:SF2">
    <property type="entry name" value="PREFOLDIN SUBUNIT 5"/>
    <property type="match status" value="1"/>
</dbReference>
<dbReference type="OrthoDB" id="10267474at2759"/>
<evidence type="ECO:0000313" key="5">
    <source>
        <dbReference type="Proteomes" id="UP000037069"/>
    </source>
</evidence>
<reference evidence="4 5" key="1">
    <citation type="journal article" date="2015" name="Nat. Commun.">
        <title>Lucilia cuprina genome unlocks parasitic fly biology to underpin future interventions.</title>
        <authorList>
            <person name="Anstead C.A."/>
            <person name="Korhonen P.K."/>
            <person name="Young N.D."/>
            <person name="Hall R.S."/>
            <person name="Jex A.R."/>
            <person name="Murali S.C."/>
            <person name="Hughes D.S."/>
            <person name="Lee S.F."/>
            <person name="Perry T."/>
            <person name="Stroehlein A.J."/>
            <person name="Ansell B.R."/>
            <person name="Breugelmans B."/>
            <person name="Hofmann A."/>
            <person name="Qu J."/>
            <person name="Dugan S."/>
            <person name="Lee S.L."/>
            <person name="Chao H."/>
            <person name="Dinh H."/>
            <person name="Han Y."/>
            <person name="Doddapaneni H.V."/>
            <person name="Worley K.C."/>
            <person name="Muzny D.M."/>
            <person name="Ioannidis P."/>
            <person name="Waterhouse R.M."/>
            <person name="Zdobnov E.M."/>
            <person name="James P.J."/>
            <person name="Bagnall N.H."/>
            <person name="Kotze A.C."/>
            <person name="Gibbs R.A."/>
            <person name="Richards S."/>
            <person name="Batterham P."/>
            <person name="Gasser R.B."/>
        </authorList>
    </citation>
    <scope>NUCLEOTIDE SEQUENCE [LARGE SCALE GENOMIC DNA]</scope>
    <source>
        <strain evidence="4 5">LS</strain>
        <tissue evidence="4">Full body</tissue>
    </source>
</reference>
<dbReference type="AlphaFoldDB" id="A0A0L0BY52"/>
<comment type="caution">
    <text evidence="4">The sequence shown here is derived from an EMBL/GenBank/DDBJ whole genome shotgun (WGS) entry which is preliminary data.</text>
</comment>
<proteinExistence type="inferred from homology"/>
<dbReference type="GO" id="GO:1990114">
    <property type="term" value="P:RNA polymerase II core complex assembly"/>
    <property type="evidence" value="ECO:0007669"/>
    <property type="project" value="TreeGrafter"/>
</dbReference>
<dbReference type="GO" id="GO:1990115">
    <property type="term" value="P:RNA polymerase III assembly"/>
    <property type="evidence" value="ECO:0007669"/>
    <property type="project" value="TreeGrafter"/>
</dbReference>
<evidence type="ECO:0000256" key="1">
    <source>
        <dbReference type="ARBA" id="ARBA00010048"/>
    </source>
</evidence>
<dbReference type="Gene3D" id="1.10.287.370">
    <property type="match status" value="1"/>
</dbReference>
<dbReference type="OMA" id="QAKFKAC"/>
<keyword evidence="2" id="KW-0143">Chaperone</keyword>
<dbReference type="EMBL" id="JRES01001160">
    <property type="protein sequence ID" value="KNC24957.1"/>
    <property type="molecule type" value="Genomic_DNA"/>
</dbReference>
<dbReference type="InterPro" id="IPR011599">
    <property type="entry name" value="PFD_alpha_archaea"/>
</dbReference>
<feature type="coiled-coil region" evidence="3">
    <location>
        <begin position="13"/>
        <end position="40"/>
    </location>
</feature>
<comment type="similarity">
    <text evidence="1">Belongs to the prefoldin subunit alpha family.</text>
</comment>